<reference evidence="6 7" key="1">
    <citation type="submission" date="2017-06" db="EMBL/GenBank/DDBJ databases">
        <title>Genome sequencing of cyanobaciteial culture collection at National Institute for Environmental Studies (NIES).</title>
        <authorList>
            <person name="Hirose Y."/>
            <person name="Shimura Y."/>
            <person name="Fujisawa T."/>
            <person name="Nakamura Y."/>
            <person name="Kawachi M."/>
        </authorList>
    </citation>
    <scope>NUCLEOTIDE SEQUENCE [LARGE SCALE GENOMIC DNA]</scope>
    <source>
        <strain evidence="6 7">NIES-21</strain>
    </source>
</reference>
<protein>
    <submittedName>
        <fullName evidence="6">LysR family transcriptional regulator</fullName>
    </submittedName>
</protein>
<dbReference type="PROSITE" id="PS50931">
    <property type="entry name" value="HTH_LYSR"/>
    <property type="match status" value="1"/>
</dbReference>
<dbReference type="SUPFAM" id="SSF46785">
    <property type="entry name" value="Winged helix' DNA-binding domain"/>
    <property type="match status" value="1"/>
</dbReference>
<dbReference type="Pfam" id="PF00126">
    <property type="entry name" value="HTH_1"/>
    <property type="match status" value="1"/>
</dbReference>
<dbReference type="PRINTS" id="PR00039">
    <property type="entry name" value="HTHLYSR"/>
</dbReference>
<dbReference type="PANTHER" id="PTHR30126:SF39">
    <property type="entry name" value="HTH-TYPE TRANSCRIPTIONAL REGULATOR CYSL"/>
    <property type="match status" value="1"/>
</dbReference>
<keyword evidence="7" id="KW-1185">Reference proteome</keyword>
<evidence type="ECO:0000256" key="1">
    <source>
        <dbReference type="ARBA" id="ARBA00009437"/>
    </source>
</evidence>
<dbReference type="InterPro" id="IPR036390">
    <property type="entry name" value="WH_DNA-bd_sf"/>
</dbReference>
<dbReference type="SUPFAM" id="SSF53850">
    <property type="entry name" value="Periplasmic binding protein-like II"/>
    <property type="match status" value="1"/>
</dbReference>
<keyword evidence="4" id="KW-0804">Transcription</keyword>
<feature type="domain" description="HTH lysR-type" evidence="5">
    <location>
        <begin position="4"/>
        <end position="61"/>
    </location>
</feature>
<dbReference type="InterPro" id="IPR005119">
    <property type="entry name" value="LysR_subst-bd"/>
</dbReference>
<dbReference type="GO" id="GO:0000976">
    <property type="term" value="F:transcription cis-regulatory region binding"/>
    <property type="evidence" value="ECO:0007669"/>
    <property type="project" value="TreeGrafter"/>
</dbReference>
<dbReference type="EMBL" id="AP018174">
    <property type="protein sequence ID" value="BAY15570.1"/>
    <property type="molecule type" value="Genomic_DNA"/>
</dbReference>
<evidence type="ECO:0000256" key="2">
    <source>
        <dbReference type="ARBA" id="ARBA00023015"/>
    </source>
</evidence>
<dbReference type="InterPro" id="IPR000847">
    <property type="entry name" value="LysR_HTH_N"/>
</dbReference>
<sequence>MAGMTLEQLRIFLAVAEHLHFTRAAEELYITQPAVSAAIHNLEQEYGVKLFHRIGRHIEIAEAGKLLQVEAQKILDQVTLTERGLRELNNLQRGELKLGSSLTIGNYWLPSKISEFKSKYPQISVDCCLANAETICEGTAMGQFDLGLVEGDVKPALQNTLEREIIGSDRLQIVVGQTHPWFELGEITVAELTQTSWVMREPGSGTQQRFEEALKNWGINISELNIILVFNSGEMAKAAVESGVGATGISELMVKKEVQLGTLRAIRVCTHQADCTKDLEIVRPFFKLKHRQRFQTALAKVFEQTLIASYTTINFPEQSLNKTKIKS</sequence>
<dbReference type="PANTHER" id="PTHR30126">
    <property type="entry name" value="HTH-TYPE TRANSCRIPTIONAL REGULATOR"/>
    <property type="match status" value="1"/>
</dbReference>
<evidence type="ECO:0000256" key="3">
    <source>
        <dbReference type="ARBA" id="ARBA00023125"/>
    </source>
</evidence>
<organism evidence="6 7">
    <name type="scientific">Anabaenopsis circularis NIES-21</name>
    <dbReference type="NCBI Taxonomy" id="1085406"/>
    <lineage>
        <taxon>Bacteria</taxon>
        <taxon>Bacillati</taxon>
        <taxon>Cyanobacteriota</taxon>
        <taxon>Cyanophyceae</taxon>
        <taxon>Nostocales</taxon>
        <taxon>Nodulariaceae</taxon>
        <taxon>Anabaenopsis</taxon>
    </lineage>
</organism>
<gene>
    <name evidence="6" type="ORF">NIES21_13870</name>
</gene>
<dbReference type="Proteomes" id="UP000218287">
    <property type="component" value="Chromosome"/>
</dbReference>
<name>A0A1Z4GDI6_9CYAN</name>
<evidence type="ECO:0000313" key="7">
    <source>
        <dbReference type="Proteomes" id="UP000218287"/>
    </source>
</evidence>
<dbReference type="InterPro" id="IPR036388">
    <property type="entry name" value="WH-like_DNA-bd_sf"/>
</dbReference>
<evidence type="ECO:0000259" key="5">
    <source>
        <dbReference type="PROSITE" id="PS50931"/>
    </source>
</evidence>
<dbReference type="GO" id="GO:0003700">
    <property type="term" value="F:DNA-binding transcription factor activity"/>
    <property type="evidence" value="ECO:0007669"/>
    <property type="project" value="InterPro"/>
</dbReference>
<dbReference type="Pfam" id="PF03466">
    <property type="entry name" value="LysR_substrate"/>
    <property type="match status" value="1"/>
</dbReference>
<evidence type="ECO:0000313" key="6">
    <source>
        <dbReference type="EMBL" id="BAY15570.1"/>
    </source>
</evidence>
<dbReference type="Gene3D" id="3.40.190.290">
    <property type="match status" value="1"/>
</dbReference>
<evidence type="ECO:0000256" key="4">
    <source>
        <dbReference type="ARBA" id="ARBA00023163"/>
    </source>
</evidence>
<keyword evidence="2" id="KW-0805">Transcription regulation</keyword>
<dbReference type="AlphaFoldDB" id="A0A1Z4GDI6"/>
<dbReference type="OrthoDB" id="9785745at2"/>
<dbReference type="Gene3D" id="1.10.10.10">
    <property type="entry name" value="Winged helix-like DNA-binding domain superfamily/Winged helix DNA-binding domain"/>
    <property type="match status" value="1"/>
</dbReference>
<keyword evidence="3" id="KW-0238">DNA-binding</keyword>
<proteinExistence type="inferred from homology"/>
<dbReference type="FunFam" id="1.10.10.10:FF:000001">
    <property type="entry name" value="LysR family transcriptional regulator"/>
    <property type="match status" value="1"/>
</dbReference>
<accession>A0A1Z4GDI6</accession>
<comment type="similarity">
    <text evidence="1">Belongs to the LysR transcriptional regulatory family.</text>
</comment>